<reference evidence="6 7" key="1">
    <citation type="submission" date="2018-07" db="EMBL/GenBank/DDBJ databases">
        <title>Genomic Encyclopedia of Type Strains, Phase IV (KMG-IV): sequencing the most valuable type-strain genomes for metagenomic binning, comparative biology and taxonomic classification.</title>
        <authorList>
            <person name="Goeker M."/>
        </authorList>
    </citation>
    <scope>NUCLEOTIDE SEQUENCE [LARGE SCALE GENOMIC DNA]</scope>
    <source>
        <strain evidence="6 7">DSM 26407</strain>
    </source>
</reference>
<sequence>MSEDKRARLRWHCRRGMLELDVILQRFADQDLDRLDGAALAVFERLLEQSDPDLMDWLLKGEPVPDPELAGLVERIRALSAH</sequence>
<dbReference type="GO" id="GO:0005737">
    <property type="term" value="C:cytoplasm"/>
    <property type="evidence" value="ECO:0007669"/>
    <property type="project" value="UniProtKB-SubCell"/>
</dbReference>
<protein>
    <recommendedName>
        <fullName evidence="3">FAD assembly factor SdhE</fullName>
    </recommendedName>
</protein>
<evidence type="ECO:0000256" key="5">
    <source>
        <dbReference type="ARBA" id="ARBA00023186"/>
    </source>
</evidence>
<evidence type="ECO:0000313" key="6">
    <source>
        <dbReference type="EMBL" id="RCX31855.1"/>
    </source>
</evidence>
<organism evidence="6 7">
    <name type="scientific">Thioalbus denitrificans</name>
    <dbReference type="NCBI Taxonomy" id="547122"/>
    <lineage>
        <taxon>Bacteria</taxon>
        <taxon>Pseudomonadati</taxon>
        <taxon>Pseudomonadota</taxon>
        <taxon>Gammaproteobacteria</taxon>
        <taxon>Chromatiales</taxon>
        <taxon>Ectothiorhodospiraceae</taxon>
        <taxon>Thioalbus</taxon>
    </lineage>
</organism>
<gene>
    <name evidence="6" type="ORF">DFQ59_102202</name>
</gene>
<dbReference type="GO" id="GO:0006105">
    <property type="term" value="P:succinate metabolic process"/>
    <property type="evidence" value="ECO:0007669"/>
    <property type="project" value="TreeGrafter"/>
</dbReference>
<dbReference type="OrthoDB" id="9180899at2"/>
<dbReference type="InterPro" id="IPR036714">
    <property type="entry name" value="SDH_sf"/>
</dbReference>
<name>A0A369CFH5_9GAMM</name>
<accession>A0A369CFH5</accession>
<keyword evidence="7" id="KW-1185">Reference proteome</keyword>
<dbReference type="PANTHER" id="PTHR39585">
    <property type="entry name" value="FAD ASSEMBLY FACTOR SDHE"/>
    <property type="match status" value="1"/>
</dbReference>
<comment type="similarity">
    <text evidence="2">Belongs to the SdhE FAD assembly factor family.</text>
</comment>
<dbReference type="Pfam" id="PF03937">
    <property type="entry name" value="Sdh5"/>
    <property type="match status" value="1"/>
</dbReference>
<keyword evidence="5" id="KW-0143">Chaperone</keyword>
<dbReference type="SUPFAM" id="SSF109910">
    <property type="entry name" value="YgfY-like"/>
    <property type="match status" value="1"/>
</dbReference>
<dbReference type="InterPro" id="IPR050531">
    <property type="entry name" value="SdhE_FAD_assembly_factor"/>
</dbReference>
<proteinExistence type="inferred from homology"/>
<dbReference type="EMBL" id="QPJY01000002">
    <property type="protein sequence ID" value="RCX31855.1"/>
    <property type="molecule type" value="Genomic_DNA"/>
</dbReference>
<dbReference type="Gene3D" id="1.10.150.250">
    <property type="entry name" value="Flavinator of succinate dehydrogenase"/>
    <property type="match status" value="1"/>
</dbReference>
<keyword evidence="4" id="KW-0963">Cytoplasm</keyword>
<evidence type="ECO:0000313" key="7">
    <source>
        <dbReference type="Proteomes" id="UP000252707"/>
    </source>
</evidence>
<evidence type="ECO:0000256" key="3">
    <source>
        <dbReference type="ARBA" id="ARBA00019418"/>
    </source>
</evidence>
<comment type="caution">
    <text evidence="6">The sequence shown here is derived from an EMBL/GenBank/DDBJ whole genome shotgun (WGS) entry which is preliminary data.</text>
</comment>
<dbReference type="InterPro" id="IPR005631">
    <property type="entry name" value="SDH"/>
</dbReference>
<evidence type="ECO:0000256" key="1">
    <source>
        <dbReference type="ARBA" id="ARBA00004496"/>
    </source>
</evidence>
<dbReference type="Proteomes" id="UP000252707">
    <property type="component" value="Unassembled WGS sequence"/>
</dbReference>
<dbReference type="RefSeq" id="WP_114278694.1">
    <property type="nucleotide sequence ID" value="NZ_QPJY01000002.1"/>
</dbReference>
<dbReference type="PANTHER" id="PTHR39585:SF1">
    <property type="entry name" value="FAD ASSEMBLY FACTOR SDHE"/>
    <property type="match status" value="1"/>
</dbReference>
<comment type="subcellular location">
    <subcellularLocation>
        <location evidence="1">Cytoplasm</location>
    </subcellularLocation>
</comment>
<evidence type="ECO:0000256" key="2">
    <source>
        <dbReference type="ARBA" id="ARBA00008571"/>
    </source>
</evidence>
<dbReference type="AlphaFoldDB" id="A0A369CFH5"/>
<evidence type="ECO:0000256" key="4">
    <source>
        <dbReference type="ARBA" id="ARBA00022490"/>
    </source>
</evidence>